<gene>
    <name evidence="9" type="ORF">EDM56_26510</name>
</gene>
<keyword evidence="5 7" id="KW-1133">Transmembrane helix</keyword>
<protein>
    <submittedName>
        <fullName evidence="9">ABC transporter permease</fullName>
    </submittedName>
</protein>
<dbReference type="OrthoDB" id="24153at2"/>
<name>A0A3M8D057_9BACL</name>
<evidence type="ECO:0000259" key="8">
    <source>
        <dbReference type="PROSITE" id="PS50928"/>
    </source>
</evidence>
<keyword evidence="4 7" id="KW-0812">Transmembrane</keyword>
<feature type="transmembrane region" description="Helical" evidence="7">
    <location>
        <begin position="273"/>
        <end position="295"/>
    </location>
</feature>
<feature type="transmembrane region" description="Helical" evidence="7">
    <location>
        <begin position="12"/>
        <end position="30"/>
    </location>
</feature>
<evidence type="ECO:0000256" key="7">
    <source>
        <dbReference type="RuleBase" id="RU363032"/>
    </source>
</evidence>
<evidence type="ECO:0000313" key="10">
    <source>
        <dbReference type="Proteomes" id="UP000271031"/>
    </source>
</evidence>
<feature type="transmembrane region" description="Helical" evidence="7">
    <location>
        <begin position="101"/>
        <end position="122"/>
    </location>
</feature>
<evidence type="ECO:0000256" key="4">
    <source>
        <dbReference type="ARBA" id="ARBA00022692"/>
    </source>
</evidence>
<dbReference type="CDD" id="cd06261">
    <property type="entry name" value="TM_PBP2"/>
    <property type="match status" value="1"/>
</dbReference>
<dbReference type="RefSeq" id="WP_122920950.1">
    <property type="nucleotide sequence ID" value="NZ_RHHQ01000023.1"/>
</dbReference>
<dbReference type="GO" id="GO:0055085">
    <property type="term" value="P:transmembrane transport"/>
    <property type="evidence" value="ECO:0007669"/>
    <property type="project" value="InterPro"/>
</dbReference>
<keyword evidence="10" id="KW-1185">Reference proteome</keyword>
<dbReference type="EMBL" id="RHHQ01000023">
    <property type="protein sequence ID" value="RNB81268.1"/>
    <property type="molecule type" value="Genomic_DNA"/>
</dbReference>
<feature type="transmembrane region" description="Helical" evidence="7">
    <location>
        <begin position="143"/>
        <end position="161"/>
    </location>
</feature>
<sequence>MGAYSIKRLTQGLLLIITVSYLAFALLFIMPGDPIDILTGDRVPPEKKAELRISYGLDKPMYIQYYNWLNKVLSGDFGNSIKTKQPVAEALSQRIPLTLKLVGIATVIQVLLSIPLGLIAAYKKDSWVDRLLMTFASVTQVIPNYWLGILLILLFSITLKWLPMNGYSSANHFILPIISVAFGGAAGLIRLAKTEVLDVFREKYVLTAYAKGLSDKAVILRHVLRNSLILIVTLVFMDIPWIISGAVIIENVFVIPGMGSYLTNGITNQDFPVVQACVLIITVLTVLCNLASDLINGMLDPRIRMEISRGN</sequence>
<dbReference type="InterPro" id="IPR000515">
    <property type="entry name" value="MetI-like"/>
</dbReference>
<evidence type="ECO:0000256" key="3">
    <source>
        <dbReference type="ARBA" id="ARBA00022475"/>
    </source>
</evidence>
<feature type="transmembrane region" description="Helical" evidence="7">
    <location>
        <begin position="228"/>
        <end position="253"/>
    </location>
</feature>
<dbReference type="Pfam" id="PF19300">
    <property type="entry name" value="BPD_transp_1_N"/>
    <property type="match status" value="1"/>
</dbReference>
<comment type="similarity">
    <text evidence="7">Belongs to the binding-protein-dependent transport system permease family.</text>
</comment>
<dbReference type="Pfam" id="PF00528">
    <property type="entry name" value="BPD_transp_1"/>
    <property type="match status" value="1"/>
</dbReference>
<dbReference type="InterPro" id="IPR035906">
    <property type="entry name" value="MetI-like_sf"/>
</dbReference>
<dbReference type="InterPro" id="IPR045621">
    <property type="entry name" value="BPD_transp_1_N"/>
</dbReference>
<proteinExistence type="inferred from homology"/>
<keyword evidence="2 7" id="KW-0813">Transport</keyword>
<keyword evidence="3" id="KW-1003">Cell membrane</keyword>
<evidence type="ECO:0000256" key="2">
    <source>
        <dbReference type="ARBA" id="ARBA00022448"/>
    </source>
</evidence>
<dbReference type="Gene3D" id="1.10.3720.10">
    <property type="entry name" value="MetI-like"/>
    <property type="match status" value="1"/>
</dbReference>
<evidence type="ECO:0000313" key="9">
    <source>
        <dbReference type="EMBL" id="RNB81268.1"/>
    </source>
</evidence>
<reference evidence="9 10" key="1">
    <citation type="submission" date="2018-10" db="EMBL/GenBank/DDBJ databases">
        <title>Phylogenomics of Brevibacillus.</title>
        <authorList>
            <person name="Dunlap C."/>
        </authorList>
    </citation>
    <scope>NUCLEOTIDE SEQUENCE [LARGE SCALE GENOMIC DNA]</scope>
    <source>
        <strain evidence="9 10">JCM 15716</strain>
    </source>
</reference>
<comment type="subcellular location">
    <subcellularLocation>
        <location evidence="1 7">Cell membrane</location>
        <topology evidence="1 7">Multi-pass membrane protein</topology>
    </subcellularLocation>
</comment>
<comment type="caution">
    <text evidence="9">The sequence shown here is derived from an EMBL/GenBank/DDBJ whole genome shotgun (WGS) entry which is preliminary data.</text>
</comment>
<dbReference type="Proteomes" id="UP000271031">
    <property type="component" value="Unassembled WGS sequence"/>
</dbReference>
<feature type="transmembrane region" description="Helical" evidence="7">
    <location>
        <begin position="173"/>
        <end position="192"/>
    </location>
</feature>
<dbReference type="GO" id="GO:0005886">
    <property type="term" value="C:plasma membrane"/>
    <property type="evidence" value="ECO:0007669"/>
    <property type="project" value="UniProtKB-SubCell"/>
</dbReference>
<dbReference type="PANTHER" id="PTHR43163">
    <property type="entry name" value="DIPEPTIDE TRANSPORT SYSTEM PERMEASE PROTEIN DPPB-RELATED"/>
    <property type="match status" value="1"/>
</dbReference>
<evidence type="ECO:0000256" key="6">
    <source>
        <dbReference type="ARBA" id="ARBA00023136"/>
    </source>
</evidence>
<accession>A0A3M8D057</accession>
<organism evidence="9 10">
    <name type="scientific">Brevibacillus fluminis</name>
    <dbReference type="NCBI Taxonomy" id="511487"/>
    <lineage>
        <taxon>Bacteria</taxon>
        <taxon>Bacillati</taxon>
        <taxon>Bacillota</taxon>
        <taxon>Bacilli</taxon>
        <taxon>Bacillales</taxon>
        <taxon>Paenibacillaceae</taxon>
        <taxon>Brevibacillus</taxon>
    </lineage>
</organism>
<dbReference type="AlphaFoldDB" id="A0A3M8D057"/>
<keyword evidence="6 7" id="KW-0472">Membrane</keyword>
<feature type="domain" description="ABC transmembrane type-1" evidence="8">
    <location>
        <begin position="95"/>
        <end position="292"/>
    </location>
</feature>
<evidence type="ECO:0000256" key="1">
    <source>
        <dbReference type="ARBA" id="ARBA00004651"/>
    </source>
</evidence>
<dbReference type="PANTHER" id="PTHR43163:SF6">
    <property type="entry name" value="DIPEPTIDE TRANSPORT SYSTEM PERMEASE PROTEIN DPPB-RELATED"/>
    <property type="match status" value="1"/>
</dbReference>
<evidence type="ECO:0000256" key="5">
    <source>
        <dbReference type="ARBA" id="ARBA00022989"/>
    </source>
</evidence>
<dbReference type="SUPFAM" id="SSF161098">
    <property type="entry name" value="MetI-like"/>
    <property type="match status" value="1"/>
</dbReference>
<dbReference type="PROSITE" id="PS50928">
    <property type="entry name" value="ABC_TM1"/>
    <property type="match status" value="1"/>
</dbReference>